<feature type="domain" description="Metallo-beta-lactamase" evidence="1">
    <location>
        <begin position="16"/>
        <end position="219"/>
    </location>
</feature>
<dbReference type="Gene3D" id="1.10.10.10">
    <property type="entry name" value="Winged helix-like DNA-binding domain superfamily/Winged helix DNA-binding domain"/>
    <property type="match status" value="1"/>
</dbReference>
<dbReference type="Pfam" id="PF00753">
    <property type="entry name" value="Lactamase_B"/>
    <property type="match status" value="1"/>
</dbReference>
<dbReference type="SMART" id="SM00849">
    <property type="entry name" value="Lactamase_B"/>
    <property type="match status" value="1"/>
</dbReference>
<evidence type="ECO:0000313" key="3">
    <source>
        <dbReference type="Proteomes" id="UP001492541"/>
    </source>
</evidence>
<accession>A0ABZ3H315</accession>
<dbReference type="PANTHER" id="PTHR23131:SF4">
    <property type="entry name" value="METALLO-BETA-LACTAMASE SUPERFAMILY POTEIN"/>
    <property type="match status" value="1"/>
</dbReference>
<dbReference type="EMBL" id="CP087714">
    <property type="protein sequence ID" value="XAT63163.1"/>
    <property type="molecule type" value="Genomic_DNA"/>
</dbReference>
<gene>
    <name evidence="2" type="ORF">LPQ35_07835</name>
</gene>
<dbReference type="Gene3D" id="3.60.15.10">
    <property type="entry name" value="Ribonuclease Z/Hydroxyacylglutathione hydrolase-like"/>
    <property type="match status" value="1"/>
</dbReference>
<proteinExistence type="predicted"/>
<evidence type="ECO:0000259" key="1">
    <source>
        <dbReference type="SMART" id="SM00849"/>
    </source>
</evidence>
<organism evidence="2 3">
    <name type="scientific">Geoglobus acetivorans</name>
    <dbReference type="NCBI Taxonomy" id="565033"/>
    <lineage>
        <taxon>Archaea</taxon>
        <taxon>Methanobacteriati</taxon>
        <taxon>Methanobacteriota</taxon>
        <taxon>Archaeoglobi</taxon>
        <taxon>Archaeoglobales</taxon>
        <taxon>Archaeoglobaceae</taxon>
        <taxon>Geoglobus</taxon>
    </lineage>
</organism>
<dbReference type="GeneID" id="90449590"/>
<dbReference type="RefSeq" id="WP_193808482.1">
    <property type="nucleotide sequence ID" value="NZ_CP087714.1"/>
</dbReference>
<dbReference type="PANTHER" id="PTHR23131">
    <property type="entry name" value="ENDORIBONUCLEASE LACTB2"/>
    <property type="match status" value="1"/>
</dbReference>
<dbReference type="InterPro" id="IPR001279">
    <property type="entry name" value="Metallo-B-lactamas"/>
</dbReference>
<dbReference type="InterPro" id="IPR036388">
    <property type="entry name" value="WH-like_DNA-bd_sf"/>
</dbReference>
<keyword evidence="3" id="KW-1185">Reference proteome</keyword>
<evidence type="ECO:0000313" key="2">
    <source>
        <dbReference type="EMBL" id="XAT63163.1"/>
    </source>
</evidence>
<name>A0ABZ3H315_GEOAI</name>
<dbReference type="InterPro" id="IPR050662">
    <property type="entry name" value="Sec-metab_biosynth-thioest"/>
</dbReference>
<dbReference type="Proteomes" id="UP001492541">
    <property type="component" value="Chromosome"/>
</dbReference>
<dbReference type="InterPro" id="IPR036866">
    <property type="entry name" value="RibonucZ/Hydroxyglut_hydro"/>
</dbReference>
<dbReference type="SUPFAM" id="SSF56281">
    <property type="entry name" value="Metallo-hydrolase/oxidoreductase"/>
    <property type="match status" value="1"/>
</dbReference>
<reference evidence="2 3" key="1">
    <citation type="submission" date="2021-11" db="EMBL/GenBank/DDBJ databases">
        <title>Whole genome of Geoglobus acetivorans.</title>
        <authorList>
            <person name="Liu D."/>
        </authorList>
    </citation>
    <scope>NUCLEOTIDE SEQUENCE [LARGE SCALE GENOMIC DNA]</scope>
    <source>
        <strain evidence="2 3">SBH6</strain>
    </source>
</reference>
<protein>
    <submittedName>
        <fullName evidence="2">MBL fold metallo-hydrolase</fullName>
    </submittedName>
</protein>
<sequence length="316" mass="36701">MEIRFAKIFSPYPVGDTNVYIINHEIVVDAGINLPISINDLKNELEKSDMDFESSKLILTHPHVDHFGSAYMFKNVYAHEIACERIHDAEKSYFELIYHHFGEEGMPLEVSRKMKENALKEYSKLIRPCKNCSKVGKKIRAGDDEFEVIHIPGHSFSHIALYNEEHGILFSGDTLLNGITPNPVIEPDGRYKRKPVLQHYLRTLGYLYGLEIEKVFPGHRKHIENHRELISEYLNGFERRSIEIFKLCKGKTAYEIAVEHFRRKDQLFLAMSEVIAHLDFLHDKGFVEKTDGAYTARGEVRELEELWKEVKAEILQ</sequence>